<evidence type="ECO:0000313" key="4">
    <source>
        <dbReference type="Proteomes" id="UP001265700"/>
    </source>
</evidence>
<protein>
    <recommendedName>
        <fullName evidence="2">DUF1468 domain-containing protein</fullName>
    </recommendedName>
</protein>
<proteinExistence type="predicted"/>
<accession>A0ABU1WSB5</accession>
<dbReference type="EMBL" id="JAVDWU010000009">
    <property type="protein sequence ID" value="MDR7151927.1"/>
    <property type="molecule type" value="Genomic_DNA"/>
</dbReference>
<feature type="transmembrane region" description="Helical" evidence="1">
    <location>
        <begin position="75"/>
        <end position="108"/>
    </location>
</feature>
<feature type="transmembrane region" description="Helical" evidence="1">
    <location>
        <begin position="41"/>
        <end position="63"/>
    </location>
</feature>
<dbReference type="Proteomes" id="UP001265700">
    <property type="component" value="Unassembled WGS sequence"/>
</dbReference>
<name>A0ABU1WSB5_9BURK</name>
<gene>
    <name evidence="3" type="ORF">J2W49_003903</name>
</gene>
<keyword evidence="1" id="KW-1133">Transmembrane helix</keyword>
<feature type="domain" description="DUF1468" evidence="2">
    <location>
        <begin position="10"/>
        <end position="142"/>
    </location>
</feature>
<feature type="transmembrane region" description="Helical" evidence="1">
    <location>
        <begin position="120"/>
        <end position="144"/>
    </location>
</feature>
<sequence length="148" mass="15598">MKSKDSRDIIGGLALSAIGLYAAFQARDYEFGSLTHMGPGYFPVGLGLLLAVLGVAVAAPAFFREGEPLTVEWRTMALVLGSLLVFAAALKTAGLVAATVLAVVVSSLADRQTRWKGRLFIAGGVALVTYLVFAVGLSMVLPIWPWSV</sequence>
<evidence type="ECO:0000259" key="2">
    <source>
        <dbReference type="Pfam" id="PF07331"/>
    </source>
</evidence>
<comment type="caution">
    <text evidence="3">The sequence shown here is derived from an EMBL/GenBank/DDBJ whole genome shotgun (WGS) entry which is preliminary data.</text>
</comment>
<dbReference type="InterPro" id="IPR009936">
    <property type="entry name" value="DUF1468"/>
</dbReference>
<organism evidence="3 4">
    <name type="scientific">Hydrogenophaga palleronii</name>
    <dbReference type="NCBI Taxonomy" id="65655"/>
    <lineage>
        <taxon>Bacteria</taxon>
        <taxon>Pseudomonadati</taxon>
        <taxon>Pseudomonadota</taxon>
        <taxon>Betaproteobacteria</taxon>
        <taxon>Burkholderiales</taxon>
        <taxon>Comamonadaceae</taxon>
        <taxon>Hydrogenophaga</taxon>
    </lineage>
</organism>
<dbReference type="Pfam" id="PF07331">
    <property type="entry name" value="TctB"/>
    <property type="match status" value="1"/>
</dbReference>
<evidence type="ECO:0000313" key="3">
    <source>
        <dbReference type="EMBL" id="MDR7151927.1"/>
    </source>
</evidence>
<reference evidence="3 4" key="1">
    <citation type="submission" date="2023-07" db="EMBL/GenBank/DDBJ databases">
        <title>Sorghum-associated microbial communities from plants grown in Nebraska, USA.</title>
        <authorList>
            <person name="Schachtman D."/>
        </authorList>
    </citation>
    <scope>NUCLEOTIDE SEQUENCE [LARGE SCALE GENOMIC DNA]</scope>
    <source>
        <strain evidence="3 4">4249</strain>
    </source>
</reference>
<dbReference type="RefSeq" id="WP_310320179.1">
    <property type="nucleotide sequence ID" value="NZ_JAVDWU010000009.1"/>
</dbReference>
<keyword evidence="4" id="KW-1185">Reference proteome</keyword>
<keyword evidence="1" id="KW-0812">Transmembrane</keyword>
<keyword evidence="1" id="KW-0472">Membrane</keyword>
<evidence type="ECO:0000256" key="1">
    <source>
        <dbReference type="SAM" id="Phobius"/>
    </source>
</evidence>